<dbReference type="InterPro" id="IPR050204">
    <property type="entry name" value="AraC_XylS_family_regulators"/>
</dbReference>
<dbReference type="PRINTS" id="PR00032">
    <property type="entry name" value="HTHARAC"/>
</dbReference>
<dbReference type="RefSeq" id="WP_190914112.1">
    <property type="nucleotide sequence ID" value="NZ_JACXIZ010000006.1"/>
</dbReference>
<dbReference type="InterPro" id="IPR037923">
    <property type="entry name" value="HTH-like"/>
</dbReference>
<dbReference type="PROSITE" id="PS01124">
    <property type="entry name" value="HTH_ARAC_FAMILY_2"/>
    <property type="match status" value="1"/>
</dbReference>
<comment type="caution">
    <text evidence="7">The sequence shown here is derived from an EMBL/GenBank/DDBJ whole genome shotgun (WGS) entry which is preliminary data.</text>
</comment>
<keyword evidence="4" id="KW-0804">Transcription</keyword>
<dbReference type="Gene3D" id="1.10.10.60">
    <property type="entry name" value="Homeodomain-like"/>
    <property type="match status" value="2"/>
</dbReference>
<dbReference type="InterPro" id="IPR018060">
    <property type="entry name" value="HTH_AraC"/>
</dbReference>
<dbReference type="InterPro" id="IPR009057">
    <property type="entry name" value="Homeodomain-like_sf"/>
</dbReference>
<dbReference type="AlphaFoldDB" id="A0A927GQ22"/>
<dbReference type="GO" id="GO:0003700">
    <property type="term" value="F:DNA-binding transcription factor activity"/>
    <property type="evidence" value="ECO:0007669"/>
    <property type="project" value="InterPro"/>
</dbReference>
<protein>
    <submittedName>
        <fullName evidence="7">Helix-turn-helix transcriptional regulator</fullName>
    </submittedName>
</protein>
<keyword evidence="8" id="KW-1185">Reference proteome</keyword>
<evidence type="ECO:0000313" key="8">
    <source>
        <dbReference type="Proteomes" id="UP000621560"/>
    </source>
</evidence>
<keyword evidence="1" id="KW-0805">Transcription regulation</keyword>
<proteinExistence type="predicted"/>
<evidence type="ECO:0000256" key="2">
    <source>
        <dbReference type="ARBA" id="ARBA00023125"/>
    </source>
</evidence>
<accession>A0A927GQ22</accession>
<dbReference type="InterPro" id="IPR014710">
    <property type="entry name" value="RmlC-like_jellyroll"/>
</dbReference>
<dbReference type="InterPro" id="IPR020449">
    <property type="entry name" value="Tscrpt_reg_AraC-type_HTH"/>
</dbReference>
<gene>
    <name evidence="7" type="ORF">IDH44_01825</name>
</gene>
<name>A0A927GQ22_9BACL</name>
<dbReference type="InterPro" id="IPR003313">
    <property type="entry name" value="AraC-bd"/>
</dbReference>
<dbReference type="PANTHER" id="PTHR46796">
    <property type="entry name" value="HTH-TYPE TRANSCRIPTIONAL ACTIVATOR RHAS-RELATED"/>
    <property type="match status" value="1"/>
</dbReference>
<feature type="region of interest" description="Disordered" evidence="5">
    <location>
        <begin position="166"/>
        <end position="186"/>
    </location>
</feature>
<dbReference type="PROSITE" id="PS00041">
    <property type="entry name" value="HTH_ARAC_FAMILY_1"/>
    <property type="match status" value="1"/>
</dbReference>
<organism evidence="7 8">
    <name type="scientific">Paenibacillus sabuli</name>
    <dbReference type="NCBI Taxonomy" id="2772509"/>
    <lineage>
        <taxon>Bacteria</taxon>
        <taxon>Bacillati</taxon>
        <taxon>Bacillota</taxon>
        <taxon>Bacilli</taxon>
        <taxon>Bacillales</taxon>
        <taxon>Paenibacillaceae</taxon>
        <taxon>Paenibacillus</taxon>
    </lineage>
</organism>
<dbReference type="SMART" id="SM00342">
    <property type="entry name" value="HTH_ARAC"/>
    <property type="match status" value="1"/>
</dbReference>
<keyword evidence="3" id="KW-0010">Activator</keyword>
<evidence type="ECO:0000256" key="5">
    <source>
        <dbReference type="SAM" id="MobiDB-lite"/>
    </source>
</evidence>
<dbReference type="Pfam" id="PF02311">
    <property type="entry name" value="AraC_binding"/>
    <property type="match status" value="1"/>
</dbReference>
<evidence type="ECO:0000256" key="3">
    <source>
        <dbReference type="ARBA" id="ARBA00023159"/>
    </source>
</evidence>
<dbReference type="Gene3D" id="2.60.120.10">
    <property type="entry name" value="Jelly Rolls"/>
    <property type="match status" value="1"/>
</dbReference>
<dbReference type="GO" id="GO:0043565">
    <property type="term" value="F:sequence-specific DNA binding"/>
    <property type="evidence" value="ECO:0007669"/>
    <property type="project" value="InterPro"/>
</dbReference>
<dbReference type="SUPFAM" id="SSF51215">
    <property type="entry name" value="Regulatory protein AraC"/>
    <property type="match status" value="1"/>
</dbReference>
<evidence type="ECO:0000256" key="4">
    <source>
        <dbReference type="ARBA" id="ARBA00023163"/>
    </source>
</evidence>
<dbReference type="SUPFAM" id="SSF46689">
    <property type="entry name" value="Homeodomain-like"/>
    <property type="match status" value="2"/>
</dbReference>
<dbReference type="InterPro" id="IPR018062">
    <property type="entry name" value="HTH_AraC-typ_CS"/>
</dbReference>
<reference evidence="7" key="1">
    <citation type="submission" date="2020-09" db="EMBL/GenBank/DDBJ databases">
        <title>A novel bacterium of genus Paenibacillus, isolated from South China Sea.</title>
        <authorList>
            <person name="Huang H."/>
            <person name="Mo K."/>
            <person name="Hu Y."/>
        </authorList>
    </citation>
    <scope>NUCLEOTIDE SEQUENCE</scope>
    <source>
        <strain evidence="7">IB182496</strain>
    </source>
</reference>
<dbReference type="Pfam" id="PF12833">
    <property type="entry name" value="HTH_18"/>
    <property type="match status" value="1"/>
</dbReference>
<feature type="domain" description="HTH araC/xylS-type" evidence="6">
    <location>
        <begin position="233"/>
        <end position="331"/>
    </location>
</feature>
<sequence>MRVTGSNPQLLDPALLELRFAMEWERAHDWNAPGFSNPYPTIWYMLEGERTLCYQARALRLRPGDLVVIPPDTRFTTQQSDGKKEPVHYLSICLSAHLHGLDWTALYGVPAQCRLADAPGAPAFVVRWRALARLWSEAGAMAARPPEPGQATASPTLDEPRRAPLATTLDEPWHGPDNDGQVNGTGRSDALAAAPAALALRLGGESRLWLADALALLEPHMASPRPAVDIRVLLACAYIRRHYARPLPVPELARQVHVTPGHLRTLFRQTLGLSPQTYVQQTRMQKAKELLLGSEHSLAEIAVRVGYREYGHFLKLFRQSAGCAPSHYRKHTMTER</sequence>
<dbReference type="Proteomes" id="UP000621560">
    <property type="component" value="Unassembled WGS sequence"/>
</dbReference>
<keyword evidence="2" id="KW-0238">DNA-binding</keyword>
<evidence type="ECO:0000259" key="6">
    <source>
        <dbReference type="PROSITE" id="PS01124"/>
    </source>
</evidence>
<dbReference type="EMBL" id="JACXIZ010000006">
    <property type="protein sequence ID" value="MBD2843918.1"/>
    <property type="molecule type" value="Genomic_DNA"/>
</dbReference>
<evidence type="ECO:0000313" key="7">
    <source>
        <dbReference type="EMBL" id="MBD2843918.1"/>
    </source>
</evidence>
<evidence type="ECO:0000256" key="1">
    <source>
        <dbReference type="ARBA" id="ARBA00023015"/>
    </source>
</evidence>